<dbReference type="EMBL" id="JADIMU010000049">
    <property type="protein sequence ID" value="MBO8443578.1"/>
    <property type="molecule type" value="Genomic_DNA"/>
</dbReference>
<comment type="caution">
    <text evidence="5">The sequence shown here is derived from an EMBL/GenBank/DDBJ whole genome shotgun (WGS) entry which is preliminary data.</text>
</comment>
<dbReference type="SUPFAM" id="SSF48008">
    <property type="entry name" value="GntR ligand-binding domain-like"/>
    <property type="match status" value="1"/>
</dbReference>
<feature type="domain" description="HTH gntR-type" evidence="4">
    <location>
        <begin position="8"/>
        <end position="75"/>
    </location>
</feature>
<dbReference type="InterPro" id="IPR000524">
    <property type="entry name" value="Tscrpt_reg_HTH_GntR"/>
</dbReference>
<dbReference type="Pfam" id="PF07729">
    <property type="entry name" value="FCD"/>
    <property type="match status" value="1"/>
</dbReference>
<dbReference type="GO" id="GO:0003700">
    <property type="term" value="F:DNA-binding transcription factor activity"/>
    <property type="evidence" value="ECO:0007669"/>
    <property type="project" value="InterPro"/>
</dbReference>
<dbReference type="PANTHER" id="PTHR43537:SF45">
    <property type="entry name" value="GNTR FAMILY REGULATORY PROTEIN"/>
    <property type="match status" value="1"/>
</dbReference>
<name>A0A9D9E9M1_9SPIR</name>
<dbReference type="InterPro" id="IPR008920">
    <property type="entry name" value="TF_FadR/GntR_C"/>
</dbReference>
<gene>
    <name evidence="5" type="ORF">IAC42_07475</name>
</gene>
<evidence type="ECO:0000256" key="3">
    <source>
        <dbReference type="ARBA" id="ARBA00023163"/>
    </source>
</evidence>
<sequence length="224" mass="26135">MARNSEGRDLPTQIYNDIKKRILSLELEPGRAFCEADVCERYNTSRTPAKSALNRLADEGYIDVTPYQTTRVALIDADKVRQFLYGRVAIEERVLMDFIKGGGLMQLEDVEHSIRKQEIVISDKPVDALTFHELDKAYHGIWYKAVDKMRIWNQLCSSIDYTRLKILDYEREQDYERIVAEHKVIASLIAERRYDGLAAILKEHIQDHIENLMAKCIETREYFC</sequence>
<evidence type="ECO:0000256" key="2">
    <source>
        <dbReference type="ARBA" id="ARBA00023125"/>
    </source>
</evidence>
<reference evidence="5" key="2">
    <citation type="journal article" date="2021" name="PeerJ">
        <title>Extensive microbial diversity within the chicken gut microbiome revealed by metagenomics and culture.</title>
        <authorList>
            <person name="Gilroy R."/>
            <person name="Ravi A."/>
            <person name="Getino M."/>
            <person name="Pursley I."/>
            <person name="Horton D.L."/>
            <person name="Alikhan N.F."/>
            <person name="Baker D."/>
            <person name="Gharbi K."/>
            <person name="Hall N."/>
            <person name="Watson M."/>
            <person name="Adriaenssens E.M."/>
            <person name="Foster-Nyarko E."/>
            <person name="Jarju S."/>
            <person name="Secka A."/>
            <person name="Antonio M."/>
            <person name="Oren A."/>
            <person name="Chaudhuri R.R."/>
            <person name="La Ragione R."/>
            <person name="Hildebrand F."/>
            <person name="Pallen M.J."/>
        </authorList>
    </citation>
    <scope>NUCLEOTIDE SEQUENCE</scope>
    <source>
        <strain evidence="5">11167</strain>
    </source>
</reference>
<evidence type="ECO:0000313" key="6">
    <source>
        <dbReference type="Proteomes" id="UP000823633"/>
    </source>
</evidence>
<dbReference type="SUPFAM" id="SSF46785">
    <property type="entry name" value="Winged helix' DNA-binding domain"/>
    <property type="match status" value="1"/>
</dbReference>
<evidence type="ECO:0000256" key="1">
    <source>
        <dbReference type="ARBA" id="ARBA00023015"/>
    </source>
</evidence>
<dbReference type="AlphaFoldDB" id="A0A9D9E9M1"/>
<proteinExistence type="predicted"/>
<dbReference type="Pfam" id="PF00392">
    <property type="entry name" value="GntR"/>
    <property type="match status" value="1"/>
</dbReference>
<keyword evidence="3" id="KW-0804">Transcription</keyword>
<keyword evidence="1" id="KW-0805">Transcription regulation</keyword>
<accession>A0A9D9E9M1</accession>
<protein>
    <submittedName>
        <fullName evidence="5">GntR family transcriptional regulator</fullName>
    </submittedName>
</protein>
<evidence type="ECO:0000313" key="5">
    <source>
        <dbReference type="EMBL" id="MBO8443578.1"/>
    </source>
</evidence>
<dbReference type="InterPro" id="IPR036388">
    <property type="entry name" value="WH-like_DNA-bd_sf"/>
</dbReference>
<dbReference type="SMART" id="SM00345">
    <property type="entry name" value="HTH_GNTR"/>
    <property type="match status" value="1"/>
</dbReference>
<dbReference type="CDD" id="cd07377">
    <property type="entry name" value="WHTH_GntR"/>
    <property type="match status" value="1"/>
</dbReference>
<dbReference type="InterPro" id="IPR011711">
    <property type="entry name" value="GntR_C"/>
</dbReference>
<dbReference type="InterPro" id="IPR036390">
    <property type="entry name" value="WH_DNA-bd_sf"/>
</dbReference>
<reference evidence="5" key="1">
    <citation type="submission" date="2020-10" db="EMBL/GenBank/DDBJ databases">
        <authorList>
            <person name="Gilroy R."/>
        </authorList>
    </citation>
    <scope>NUCLEOTIDE SEQUENCE</scope>
    <source>
        <strain evidence="5">11167</strain>
    </source>
</reference>
<evidence type="ECO:0000259" key="4">
    <source>
        <dbReference type="PROSITE" id="PS50949"/>
    </source>
</evidence>
<dbReference type="Proteomes" id="UP000823633">
    <property type="component" value="Unassembled WGS sequence"/>
</dbReference>
<dbReference type="PANTHER" id="PTHR43537">
    <property type="entry name" value="TRANSCRIPTIONAL REGULATOR, GNTR FAMILY"/>
    <property type="match status" value="1"/>
</dbReference>
<dbReference type="PROSITE" id="PS50949">
    <property type="entry name" value="HTH_GNTR"/>
    <property type="match status" value="1"/>
</dbReference>
<dbReference type="Gene3D" id="1.10.10.10">
    <property type="entry name" value="Winged helix-like DNA-binding domain superfamily/Winged helix DNA-binding domain"/>
    <property type="match status" value="1"/>
</dbReference>
<organism evidence="5 6">
    <name type="scientific">Candidatus Aphodenecus pullistercoris</name>
    <dbReference type="NCBI Taxonomy" id="2840669"/>
    <lineage>
        <taxon>Bacteria</taxon>
        <taxon>Pseudomonadati</taxon>
        <taxon>Spirochaetota</taxon>
        <taxon>Spirochaetia</taxon>
        <taxon>Spirochaetales</taxon>
        <taxon>Candidatus Aphodenecus</taxon>
    </lineage>
</organism>
<keyword evidence="2" id="KW-0238">DNA-binding</keyword>
<dbReference type="GO" id="GO:0003677">
    <property type="term" value="F:DNA binding"/>
    <property type="evidence" value="ECO:0007669"/>
    <property type="project" value="UniProtKB-KW"/>
</dbReference>
<dbReference type="Gene3D" id="1.20.120.530">
    <property type="entry name" value="GntR ligand-binding domain-like"/>
    <property type="match status" value="1"/>
</dbReference>